<evidence type="ECO:0000313" key="6">
    <source>
        <dbReference type="EMBL" id="ALA59247.1"/>
    </source>
</evidence>
<dbReference type="GO" id="GO:0016020">
    <property type="term" value="C:membrane"/>
    <property type="evidence" value="ECO:0007669"/>
    <property type="project" value="UniProtKB-SubCell"/>
</dbReference>
<feature type="transmembrane region" description="Helical" evidence="5">
    <location>
        <begin position="6"/>
        <end position="24"/>
    </location>
</feature>
<dbReference type="AlphaFoldDB" id="A0A0K2GF63"/>
<feature type="transmembrane region" description="Helical" evidence="5">
    <location>
        <begin position="36"/>
        <end position="56"/>
    </location>
</feature>
<dbReference type="EMBL" id="CP011801">
    <property type="protein sequence ID" value="ALA59247.1"/>
    <property type="molecule type" value="Genomic_DNA"/>
</dbReference>
<evidence type="ECO:0000313" key="7">
    <source>
        <dbReference type="Proteomes" id="UP000069205"/>
    </source>
</evidence>
<comment type="subcellular location">
    <subcellularLocation>
        <location evidence="1">Membrane</location>
        <topology evidence="1">Multi-pass membrane protein</topology>
    </subcellularLocation>
</comment>
<reference evidence="6 7" key="1">
    <citation type="journal article" date="2015" name="Proc. Natl. Acad. Sci. U.S.A.">
        <title>Expanded metabolic versatility of ubiquitous nitrite-oxidizing bacteria from the genus Nitrospira.</title>
        <authorList>
            <person name="Koch H."/>
            <person name="Lucker S."/>
            <person name="Albertsen M."/>
            <person name="Kitzinger K."/>
            <person name="Herbold C."/>
            <person name="Spieck E."/>
            <person name="Nielsen P.H."/>
            <person name="Wagner M."/>
            <person name="Daims H."/>
        </authorList>
    </citation>
    <scope>NUCLEOTIDE SEQUENCE [LARGE SCALE GENOMIC DNA]</scope>
    <source>
        <strain evidence="6 7">NSP M-1</strain>
    </source>
</reference>
<dbReference type="Gene3D" id="1.20.1280.290">
    <property type="match status" value="1"/>
</dbReference>
<dbReference type="PATRIC" id="fig|42253.5.peg.2806"/>
<dbReference type="Pfam" id="PF04193">
    <property type="entry name" value="PQ-loop"/>
    <property type="match status" value="1"/>
</dbReference>
<evidence type="ECO:0000256" key="1">
    <source>
        <dbReference type="ARBA" id="ARBA00004141"/>
    </source>
</evidence>
<keyword evidence="4 5" id="KW-0472">Membrane</keyword>
<evidence type="ECO:0008006" key="8">
    <source>
        <dbReference type="Google" id="ProtNLM"/>
    </source>
</evidence>
<dbReference type="GO" id="GO:0051119">
    <property type="term" value="F:sugar transmembrane transporter activity"/>
    <property type="evidence" value="ECO:0007669"/>
    <property type="project" value="InterPro"/>
</dbReference>
<organism evidence="6 7">
    <name type="scientific">Nitrospira moscoviensis</name>
    <dbReference type="NCBI Taxonomy" id="42253"/>
    <lineage>
        <taxon>Bacteria</taxon>
        <taxon>Pseudomonadati</taxon>
        <taxon>Nitrospirota</taxon>
        <taxon>Nitrospiria</taxon>
        <taxon>Nitrospirales</taxon>
        <taxon>Nitrospiraceae</taxon>
        <taxon>Nitrospira</taxon>
    </lineage>
</organism>
<name>A0A0K2GF63_NITMO</name>
<evidence type="ECO:0000256" key="5">
    <source>
        <dbReference type="SAM" id="Phobius"/>
    </source>
</evidence>
<dbReference type="NCBIfam" id="NF037968">
    <property type="entry name" value="SemiSWEET_2"/>
    <property type="match status" value="1"/>
</dbReference>
<protein>
    <recommendedName>
        <fullName evidence="8">MtN3 and saliva related transmembrane protein</fullName>
    </recommendedName>
</protein>
<evidence type="ECO:0000256" key="2">
    <source>
        <dbReference type="ARBA" id="ARBA00022692"/>
    </source>
</evidence>
<feature type="transmembrane region" description="Helical" evidence="5">
    <location>
        <begin position="62"/>
        <end position="79"/>
    </location>
</feature>
<gene>
    <name evidence="6" type="ORF">NITMOv2_2839</name>
</gene>
<dbReference type="InterPro" id="IPR047662">
    <property type="entry name" value="SemiSWEET"/>
</dbReference>
<dbReference type="OrthoDB" id="9814012at2"/>
<sequence>MNMTTALGLVAGTLTTVAFLPQVVRTWKTKSAKDLSLPMLASFTTGVACWFFYGLWIDSLPIMLTNGITFVLAATNLILKLKYG</sequence>
<dbReference type="InterPro" id="IPR006603">
    <property type="entry name" value="PQ-loop_rpt"/>
</dbReference>
<dbReference type="Proteomes" id="UP000069205">
    <property type="component" value="Chromosome"/>
</dbReference>
<dbReference type="KEGG" id="nmv:NITMOv2_2839"/>
<evidence type="ECO:0000256" key="4">
    <source>
        <dbReference type="ARBA" id="ARBA00023136"/>
    </source>
</evidence>
<dbReference type="RefSeq" id="WP_053380302.1">
    <property type="nucleotide sequence ID" value="NZ_CP011801.1"/>
</dbReference>
<keyword evidence="7" id="KW-1185">Reference proteome</keyword>
<accession>A0A0K2GF63</accession>
<evidence type="ECO:0000256" key="3">
    <source>
        <dbReference type="ARBA" id="ARBA00022989"/>
    </source>
</evidence>
<keyword evidence="2 5" id="KW-0812">Transmembrane</keyword>
<keyword evidence="3 5" id="KW-1133">Transmembrane helix</keyword>
<proteinExistence type="predicted"/>